<evidence type="ECO:0000313" key="2">
    <source>
        <dbReference type="Proteomes" id="UP000004088"/>
    </source>
</evidence>
<sequence length="50" mass="5906">MLKNIKPRFDVYQQRENPTLITYPHKKYGYIGKSIDVLSLFGFVEKANML</sequence>
<proteinExistence type="predicted"/>
<name>F0F1B7_9NEIS</name>
<dbReference type="EMBL" id="AEWV01000039">
    <property type="protein sequence ID" value="EGC16705.1"/>
    <property type="molecule type" value="Genomic_DNA"/>
</dbReference>
<evidence type="ECO:0000313" key="1">
    <source>
        <dbReference type="EMBL" id="EGC16705.1"/>
    </source>
</evidence>
<dbReference type="HOGENOM" id="CLU_3118754_0_0_4"/>
<protein>
    <submittedName>
        <fullName evidence="1">Uncharacterized protein</fullName>
    </submittedName>
</protein>
<comment type="caution">
    <text evidence="1">The sequence shown here is derived from an EMBL/GenBank/DDBJ whole genome shotgun (WGS) entry which is preliminary data.</text>
</comment>
<dbReference type="Proteomes" id="UP000004088">
    <property type="component" value="Unassembled WGS sequence"/>
</dbReference>
<dbReference type="AlphaFoldDB" id="F0F1B7"/>
<dbReference type="STRING" id="888741.HMPREF9098_1902"/>
<accession>F0F1B7</accession>
<gene>
    <name evidence="1" type="ORF">HMPREF9098_1902</name>
</gene>
<keyword evidence="2" id="KW-1185">Reference proteome</keyword>
<reference evidence="1 2" key="1">
    <citation type="submission" date="2011-01" db="EMBL/GenBank/DDBJ databases">
        <authorList>
            <person name="Muzny D."/>
            <person name="Qin X."/>
            <person name="Deng J."/>
            <person name="Jiang H."/>
            <person name="Liu Y."/>
            <person name="Qu J."/>
            <person name="Song X.-Z."/>
            <person name="Zhang L."/>
            <person name="Thornton R."/>
            <person name="Coyle M."/>
            <person name="Francisco L."/>
            <person name="Jackson L."/>
            <person name="Javaid M."/>
            <person name="Korchina V."/>
            <person name="Kovar C."/>
            <person name="Mata R."/>
            <person name="Mathew T."/>
            <person name="Ngo R."/>
            <person name="Nguyen L."/>
            <person name="Nguyen N."/>
            <person name="Okwuonu G."/>
            <person name="Ongeri F."/>
            <person name="Pham C."/>
            <person name="Simmons D."/>
            <person name="Wilczek-Boney K."/>
            <person name="Hale W."/>
            <person name="Jakkamsetti A."/>
            <person name="Pham P."/>
            <person name="Ruth R."/>
            <person name="San Lucas F."/>
            <person name="Warren J."/>
            <person name="Zhang J."/>
            <person name="Zhao Z."/>
            <person name="Zhou C."/>
            <person name="Zhu D."/>
            <person name="Lee S."/>
            <person name="Bess C."/>
            <person name="Blankenburg K."/>
            <person name="Forbes L."/>
            <person name="Fu Q."/>
            <person name="Gubbala S."/>
            <person name="Hirani K."/>
            <person name="Jayaseelan J.C."/>
            <person name="Lara F."/>
            <person name="Munidasa M."/>
            <person name="Palculict T."/>
            <person name="Patil S."/>
            <person name="Pu L.-L."/>
            <person name="Saada N."/>
            <person name="Tang L."/>
            <person name="Weissenberger G."/>
            <person name="Zhu Y."/>
            <person name="Hemphill L."/>
            <person name="Shang Y."/>
            <person name="Youmans B."/>
            <person name="Ayvaz T."/>
            <person name="Ross M."/>
            <person name="Santibanez J."/>
            <person name="Aqrawi P."/>
            <person name="Gross S."/>
            <person name="Joshi V."/>
            <person name="Fowler G."/>
            <person name="Nazareth L."/>
            <person name="Reid J."/>
            <person name="Worley K."/>
            <person name="Petrosino J."/>
            <person name="Highlander S."/>
            <person name="Gibbs R."/>
        </authorList>
    </citation>
    <scope>NUCLEOTIDE SEQUENCE [LARGE SCALE GENOMIC DNA]</scope>
    <source>
        <strain evidence="1 2">ATCC 33394</strain>
    </source>
</reference>
<organism evidence="1 2">
    <name type="scientific">Kingella denitrificans ATCC 33394</name>
    <dbReference type="NCBI Taxonomy" id="888741"/>
    <lineage>
        <taxon>Bacteria</taxon>
        <taxon>Pseudomonadati</taxon>
        <taxon>Pseudomonadota</taxon>
        <taxon>Betaproteobacteria</taxon>
        <taxon>Neisseriales</taxon>
        <taxon>Neisseriaceae</taxon>
        <taxon>Kingella</taxon>
    </lineage>
</organism>